<evidence type="ECO:0000256" key="2">
    <source>
        <dbReference type="ARBA" id="ARBA00022448"/>
    </source>
</evidence>
<dbReference type="AlphaFoldDB" id="A0A8J1TU73"/>
<evidence type="ECO:0000256" key="7">
    <source>
        <dbReference type="ARBA" id="ARBA00023065"/>
    </source>
</evidence>
<evidence type="ECO:0000256" key="1">
    <source>
        <dbReference type="ARBA" id="ARBA00004141"/>
    </source>
</evidence>
<gene>
    <name evidence="12" type="ORF">OFUS_LOCUS20392</name>
</gene>
<dbReference type="PANTHER" id="PTHR11690">
    <property type="entry name" value="AMILORIDE-SENSITIVE SODIUM CHANNEL-RELATED"/>
    <property type="match status" value="1"/>
</dbReference>
<dbReference type="GO" id="GO:0015280">
    <property type="term" value="F:ligand-gated sodium channel activity"/>
    <property type="evidence" value="ECO:0007669"/>
    <property type="project" value="TreeGrafter"/>
</dbReference>
<dbReference type="PANTHER" id="PTHR11690:SF248">
    <property type="entry name" value="PICKPOCKET 17, ISOFORM A"/>
    <property type="match status" value="1"/>
</dbReference>
<protein>
    <submittedName>
        <fullName evidence="12">Uncharacterized protein</fullName>
    </submittedName>
</protein>
<evidence type="ECO:0000256" key="10">
    <source>
        <dbReference type="ARBA" id="ARBA00023303"/>
    </source>
</evidence>
<comment type="subcellular location">
    <subcellularLocation>
        <location evidence="1">Membrane</location>
        <topology evidence="1">Multi-pass membrane protein</topology>
    </subcellularLocation>
</comment>
<organism evidence="12 13">
    <name type="scientific">Owenia fusiformis</name>
    <name type="common">Polychaete worm</name>
    <dbReference type="NCBI Taxonomy" id="6347"/>
    <lineage>
        <taxon>Eukaryota</taxon>
        <taxon>Metazoa</taxon>
        <taxon>Spiralia</taxon>
        <taxon>Lophotrochozoa</taxon>
        <taxon>Annelida</taxon>
        <taxon>Polychaeta</taxon>
        <taxon>Sedentaria</taxon>
        <taxon>Canalipalpata</taxon>
        <taxon>Sabellida</taxon>
        <taxon>Oweniida</taxon>
        <taxon>Oweniidae</taxon>
        <taxon>Owenia</taxon>
    </lineage>
</organism>
<name>A0A8J1TU73_OWEFU</name>
<keyword evidence="9 11" id="KW-0739">Sodium transport</keyword>
<dbReference type="Pfam" id="PF00858">
    <property type="entry name" value="ASC"/>
    <property type="match status" value="1"/>
</dbReference>
<evidence type="ECO:0000313" key="13">
    <source>
        <dbReference type="Proteomes" id="UP000749559"/>
    </source>
</evidence>
<keyword evidence="3 11" id="KW-0894">Sodium channel</keyword>
<keyword evidence="2 11" id="KW-0813">Transport</keyword>
<evidence type="ECO:0000256" key="11">
    <source>
        <dbReference type="RuleBase" id="RU000679"/>
    </source>
</evidence>
<dbReference type="InterPro" id="IPR001873">
    <property type="entry name" value="ENaC"/>
</dbReference>
<evidence type="ECO:0000256" key="8">
    <source>
        <dbReference type="ARBA" id="ARBA00023136"/>
    </source>
</evidence>
<evidence type="ECO:0000256" key="9">
    <source>
        <dbReference type="ARBA" id="ARBA00023201"/>
    </source>
</evidence>
<dbReference type="GO" id="GO:0005886">
    <property type="term" value="C:plasma membrane"/>
    <property type="evidence" value="ECO:0007669"/>
    <property type="project" value="TreeGrafter"/>
</dbReference>
<evidence type="ECO:0000313" key="12">
    <source>
        <dbReference type="EMBL" id="CAH1795926.1"/>
    </source>
</evidence>
<reference evidence="12" key="1">
    <citation type="submission" date="2022-03" db="EMBL/GenBank/DDBJ databases">
        <authorList>
            <person name="Martin C."/>
        </authorList>
    </citation>
    <scope>NUCLEOTIDE SEQUENCE</scope>
</reference>
<proteinExistence type="inferred from homology"/>
<dbReference type="OrthoDB" id="6021021at2759"/>
<keyword evidence="4 11" id="KW-0812">Transmembrane</keyword>
<keyword evidence="6" id="KW-0915">Sodium</keyword>
<dbReference type="Gene3D" id="1.10.287.770">
    <property type="entry name" value="YojJ-like"/>
    <property type="match status" value="1"/>
</dbReference>
<evidence type="ECO:0000256" key="5">
    <source>
        <dbReference type="ARBA" id="ARBA00022989"/>
    </source>
</evidence>
<keyword evidence="7 11" id="KW-0406">Ion transport</keyword>
<evidence type="ECO:0000256" key="4">
    <source>
        <dbReference type="ARBA" id="ARBA00022692"/>
    </source>
</evidence>
<accession>A0A8J1TU73</accession>
<comment type="similarity">
    <text evidence="11">Belongs to the amiloride-sensitive sodium channel (TC 1.A.6) family.</text>
</comment>
<dbReference type="Proteomes" id="UP000749559">
    <property type="component" value="Unassembled WGS sequence"/>
</dbReference>
<sequence>MEKLKEQLKHFAESTTAHGLARIPTSRTKIVKFIWIIIILGCGITSFVFLYQSFAKYLAFKPKDVVSISREITVKFPSVTVCPLYPIATGKNFNIYDYLDNNSTYVYKLNQIISGFYEKFDEPEDPLYAKYIRHKNRVVAWQWIYENNPNITNASHSWPDLVPICSFKGKPCKAEHIEKFVDPNYYNCYTFNGMNSSTLNGENHTSTEDEMIVESIGPTSGLSLIMFLDLHEEQRSMFNPMIPTSGSAGIRVVIHETGTVPDPTANGFDIPPGFSTNVPLRLIQRNHMEEPWGTCDKKADPYLKGSRYTYSRSSCKRQCVQGLLKAKCGCISSLWPINNDADDSKYCGTFNIDEWIKQESNRSILEEDLLRLDCEEDLLSHLTEISEFIQSPDCQSNPDCHDCDCRPACEHYKYYQDISMSYWPMESAQMTFYESLMTMPGYNDSTIYKLLHKPHDDLGTADNSSQVNKDLIRKNFLRLNIYYKTIETEVISMYAEFTSGELVAEVGGTLGIFLGVSFVTLCEVVGLLSNLISSLLCNKNRKIKDTHDLSEKISKYDANDVKIVNQ</sequence>
<keyword evidence="13" id="KW-1185">Reference proteome</keyword>
<keyword evidence="8" id="KW-0472">Membrane</keyword>
<keyword evidence="5" id="KW-1133">Transmembrane helix</keyword>
<dbReference type="Gene3D" id="2.60.470.10">
    <property type="entry name" value="Acid-sensing ion channels like domains"/>
    <property type="match status" value="1"/>
</dbReference>
<comment type="caution">
    <text evidence="12">The sequence shown here is derived from an EMBL/GenBank/DDBJ whole genome shotgun (WGS) entry which is preliminary data.</text>
</comment>
<dbReference type="EMBL" id="CAIIXF020000010">
    <property type="protein sequence ID" value="CAH1795926.1"/>
    <property type="molecule type" value="Genomic_DNA"/>
</dbReference>
<evidence type="ECO:0000256" key="6">
    <source>
        <dbReference type="ARBA" id="ARBA00023053"/>
    </source>
</evidence>
<dbReference type="PRINTS" id="PR01078">
    <property type="entry name" value="AMINACHANNEL"/>
</dbReference>
<evidence type="ECO:0000256" key="3">
    <source>
        <dbReference type="ARBA" id="ARBA00022461"/>
    </source>
</evidence>
<keyword evidence="10 11" id="KW-0407">Ion channel</keyword>